<evidence type="ECO:0000313" key="1">
    <source>
        <dbReference type="EMBL" id="MUG71742.1"/>
    </source>
</evidence>
<dbReference type="AlphaFoldDB" id="A0A7X3CU41"/>
<keyword evidence="2" id="KW-1185">Reference proteome</keyword>
<comment type="caution">
    <text evidence="1">The sequence shown here is derived from an EMBL/GenBank/DDBJ whole genome shotgun (WGS) entry which is preliminary data.</text>
</comment>
<gene>
    <name evidence="1" type="ORF">GNP93_13780</name>
</gene>
<dbReference type="RefSeq" id="WP_155614852.1">
    <property type="nucleotide sequence ID" value="NZ_WNZX01000010.1"/>
</dbReference>
<reference evidence="1 2" key="1">
    <citation type="submission" date="2019-11" db="EMBL/GenBank/DDBJ databases">
        <title>Draft genome sequences of five Paenibacillus species of dairy origin.</title>
        <authorList>
            <person name="Olajide A.M."/>
            <person name="Chen S."/>
            <person name="Lapointe G."/>
        </authorList>
    </citation>
    <scope>NUCLEOTIDE SEQUENCE [LARGE SCALE GENOMIC DNA]</scope>
    <source>
        <strain evidence="1 2">2CS3</strain>
    </source>
</reference>
<dbReference type="Proteomes" id="UP000450917">
    <property type="component" value="Unassembled WGS sequence"/>
</dbReference>
<protein>
    <recommendedName>
        <fullName evidence="3">Helicase XPB/Ssl2 N-terminal domain-containing protein</fullName>
    </recommendedName>
</protein>
<proteinExistence type="predicted"/>
<evidence type="ECO:0008006" key="3">
    <source>
        <dbReference type="Google" id="ProtNLM"/>
    </source>
</evidence>
<evidence type="ECO:0000313" key="2">
    <source>
        <dbReference type="Proteomes" id="UP000450917"/>
    </source>
</evidence>
<dbReference type="EMBL" id="WNZX01000010">
    <property type="protein sequence ID" value="MUG71742.1"/>
    <property type="molecule type" value="Genomic_DNA"/>
</dbReference>
<organism evidence="1 2">
    <name type="scientific">Paenibacillus validus</name>
    <dbReference type="NCBI Taxonomy" id="44253"/>
    <lineage>
        <taxon>Bacteria</taxon>
        <taxon>Bacillati</taxon>
        <taxon>Bacillota</taxon>
        <taxon>Bacilli</taxon>
        <taxon>Bacillales</taxon>
        <taxon>Paenibacillaceae</taxon>
        <taxon>Paenibacillus</taxon>
    </lineage>
</organism>
<name>A0A7X3CU41_9BACL</name>
<accession>A0A7X3CU41</accession>
<sequence>MNLADMLSYADIHDLSRIAGTYHCECNDHSKHELIQSILSRVGRSDVFERYVDELTIEDIRFLNSLLFDQRGSFSLEELLARVQQSKFVKDEAETDWNPREMITRFKHRGWLFNGHSQQTRYLFQIPADLKRRFITALSKRFEERMLLTDEPSVYRDEQKLILDDIWHFLHYLQGQEVMLTSELVMYKRNLQQILERLAVREEPVGKTAWRFGYGRMFRDYPNRFSFIYDYCYFSDLITEHHQVLALTERGKAAVIENRKEDPVHVYRFWLRLYKGPIPQLQSIVQWLNRLGGSWVTLSSLKETLGPLIRPFYYDSADAILEQRILQMMMHLGLLRIGEDEHKGTVIQISKLGSRIIEGTYVPDENPLVLDV</sequence>